<evidence type="ECO:0000313" key="3">
    <source>
        <dbReference type="Proteomes" id="UP000768163"/>
    </source>
</evidence>
<name>A0A8J8CIZ2_9ARCH</name>
<comment type="caution">
    <text evidence="1">The sequence shown here is derived from an EMBL/GenBank/DDBJ whole genome shotgun (WGS) entry which is preliminary data.</text>
</comment>
<protein>
    <submittedName>
        <fullName evidence="1">Uncharacterized protein</fullName>
    </submittedName>
</protein>
<evidence type="ECO:0000313" key="1">
    <source>
        <dbReference type="EMBL" id="NCN64514.1"/>
    </source>
</evidence>
<dbReference type="EMBL" id="JAACQH010000006">
    <property type="protein sequence ID" value="NCS90879.1"/>
    <property type="molecule type" value="Genomic_DNA"/>
</dbReference>
<accession>A0A8J8CIZ2</accession>
<gene>
    <name evidence="2" type="ORF">GW779_00425</name>
    <name evidence="1" type="ORF">GW910_00315</name>
</gene>
<reference evidence="1" key="1">
    <citation type="submission" date="2019-11" db="EMBL/GenBank/DDBJ databases">
        <title>Lipid analysis of CO2-rich subsurface aquifers suggests an autotrophy-based deep biosphere with lysolipids enriched in CPR bacteria.</title>
        <authorList>
            <person name="Probst A.J."/>
            <person name="Elling F.J."/>
            <person name="Castelle C.J."/>
            <person name="Zhu Q."/>
            <person name="Elvert M."/>
            <person name="Birarda G."/>
            <person name="Holman H.-Y."/>
            <person name="Lane K.R."/>
            <person name="Ladd B."/>
            <person name="Ryan M.C."/>
            <person name="Woyke T."/>
            <person name="Hinrichs K.-U."/>
            <person name="Banfield J.F."/>
        </authorList>
    </citation>
    <scope>NUCLEOTIDE SEQUENCE</scope>
    <source>
        <strain evidence="1">CG_2015-01_33_1645</strain>
        <strain evidence="2">CG_2015-04_33_537</strain>
    </source>
</reference>
<proteinExistence type="predicted"/>
<evidence type="ECO:0000313" key="2">
    <source>
        <dbReference type="EMBL" id="NCS90879.1"/>
    </source>
</evidence>
<organism evidence="1 3">
    <name type="scientific">Candidatus Altarchaeum hamiconexum</name>
    <dbReference type="NCBI Taxonomy" id="1803513"/>
    <lineage>
        <taxon>Archaea</taxon>
        <taxon>Candidatus Altarchaeota</taxon>
        <taxon>Candidatus Altiarchaeia</taxon>
        <taxon>Candidatus Altarchaeales</taxon>
        <taxon>Candidatus Altarchaeaceae</taxon>
        <taxon>Candidatus Altarchaeum</taxon>
    </lineage>
</organism>
<dbReference type="Proteomes" id="UP000768163">
    <property type="component" value="Unassembled WGS sequence"/>
</dbReference>
<dbReference type="Proteomes" id="UP000738826">
    <property type="component" value="Unassembled WGS sequence"/>
</dbReference>
<sequence>MFVSQRKPKTNVPDSPKANVEKICNEFVESFLNPQYIKPPPKDNKFGAHPFKLG</sequence>
<dbReference type="AlphaFoldDB" id="A0A8J8CIZ2"/>
<dbReference type="EMBL" id="JAACVF010000006">
    <property type="protein sequence ID" value="NCN64514.1"/>
    <property type="molecule type" value="Genomic_DNA"/>
</dbReference>